<dbReference type="RefSeq" id="XP_023628546.1">
    <property type="nucleotide sequence ID" value="XM_023772778.1"/>
</dbReference>
<accession>A0A2D3VA55</accession>
<evidence type="ECO:0000256" key="1">
    <source>
        <dbReference type="SAM" id="SignalP"/>
    </source>
</evidence>
<protein>
    <recommendedName>
        <fullName evidence="4">Hydrophobin</fullName>
    </recommendedName>
</protein>
<evidence type="ECO:0000313" key="3">
    <source>
        <dbReference type="Proteomes" id="UP000225277"/>
    </source>
</evidence>
<gene>
    <name evidence="2" type="ORF">RCC_07522</name>
</gene>
<feature type="chain" id="PRO_5013750057" description="Hydrophobin" evidence="1">
    <location>
        <begin position="16"/>
        <end position="123"/>
    </location>
</feature>
<proteinExistence type="predicted"/>
<evidence type="ECO:0008006" key="4">
    <source>
        <dbReference type="Google" id="ProtNLM"/>
    </source>
</evidence>
<reference evidence="2 3" key="1">
    <citation type="submission" date="2016-03" db="EMBL/GenBank/DDBJ databases">
        <authorList>
            <person name="Ploux O."/>
        </authorList>
    </citation>
    <scope>NUCLEOTIDE SEQUENCE [LARGE SCALE GENOMIC DNA]</scope>
    <source>
        <strain evidence="2 3">URUG2</strain>
    </source>
</reference>
<sequence length="123" mass="12623">MKLFIVVALCASVFANPQGSTSGSSPGCSSNRTPYCCDIRATPQTPSKGCKNTDGAVSDVYSFFSGCANRSLQATCCTSVNQAPQATGLNTTTLAGVDTNAGQMTNLRATKSGRLNGLQTKTA</sequence>
<feature type="signal peptide" evidence="1">
    <location>
        <begin position="1"/>
        <end position="15"/>
    </location>
</feature>
<evidence type="ECO:0000313" key="2">
    <source>
        <dbReference type="EMBL" id="CZT21657.1"/>
    </source>
</evidence>
<name>A0A2D3VA55_9PEZI</name>
<organism evidence="2 3">
    <name type="scientific">Ramularia collo-cygni</name>
    <dbReference type="NCBI Taxonomy" id="112498"/>
    <lineage>
        <taxon>Eukaryota</taxon>
        <taxon>Fungi</taxon>
        <taxon>Dikarya</taxon>
        <taxon>Ascomycota</taxon>
        <taxon>Pezizomycotina</taxon>
        <taxon>Dothideomycetes</taxon>
        <taxon>Dothideomycetidae</taxon>
        <taxon>Mycosphaerellales</taxon>
        <taxon>Mycosphaerellaceae</taxon>
        <taxon>Ramularia</taxon>
    </lineage>
</organism>
<keyword evidence="1" id="KW-0732">Signal</keyword>
<dbReference type="EMBL" id="FJUY01000011">
    <property type="protein sequence ID" value="CZT21657.1"/>
    <property type="molecule type" value="Genomic_DNA"/>
</dbReference>
<dbReference type="OrthoDB" id="10480138at2759"/>
<dbReference type="Proteomes" id="UP000225277">
    <property type="component" value="Unassembled WGS sequence"/>
</dbReference>
<keyword evidence="3" id="KW-1185">Reference proteome</keyword>
<dbReference type="AlphaFoldDB" id="A0A2D3VA55"/>
<dbReference type="GeneID" id="35602637"/>